<evidence type="ECO:0000313" key="2">
    <source>
        <dbReference type="EMBL" id="OGY61597.1"/>
    </source>
</evidence>
<dbReference type="Proteomes" id="UP000176544">
    <property type="component" value="Unassembled WGS sequence"/>
</dbReference>
<organism evidence="2 3">
    <name type="scientific">Candidatus Colwellbacteria bacterium RIFCSPLOWO2_02_FULL_45_11</name>
    <dbReference type="NCBI Taxonomy" id="1797692"/>
    <lineage>
        <taxon>Bacteria</taxon>
        <taxon>Candidatus Colwelliibacteriota</taxon>
    </lineage>
</organism>
<proteinExistence type="predicted"/>
<feature type="chain" id="PRO_5009581786" evidence="1">
    <location>
        <begin position="31"/>
        <end position="64"/>
    </location>
</feature>
<name>A0A1G1ZD37_9BACT</name>
<reference evidence="2 3" key="1">
    <citation type="journal article" date="2016" name="Nat. Commun.">
        <title>Thousands of microbial genomes shed light on interconnected biogeochemical processes in an aquifer system.</title>
        <authorList>
            <person name="Anantharaman K."/>
            <person name="Brown C.T."/>
            <person name="Hug L.A."/>
            <person name="Sharon I."/>
            <person name="Castelle C.J."/>
            <person name="Probst A.J."/>
            <person name="Thomas B.C."/>
            <person name="Singh A."/>
            <person name="Wilkins M.J."/>
            <person name="Karaoz U."/>
            <person name="Brodie E.L."/>
            <person name="Williams K.H."/>
            <person name="Hubbard S.S."/>
            <person name="Banfield J.F."/>
        </authorList>
    </citation>
    <scope>NUCLEOTIDE SEQUENCE [LARGE SCALE GENOMIC DNA]</scope>
</reference>
<feature type="signal peptide" evidence="1">
    <location>
        <begin position="1"/>
        <end position="30"/>
    </location>
</feature>
<dbReference type="AlphaFoldDB" id="A0A1G1ZD37"/>
<keyword evidence="1" id="KW-0732">Signal</keyword>
<dbReference type="EMBL" id="MHJA01000005">
    <property type="protein sequence ID" value="OGY61597.1"/>
    <property type="molecule type" value="Genomic_DNA"/>
</dbReference>
<evidence type="ECO:0000313" key="3">
    <source>
        <dbReference type="Proteomes" id="UP000176544"/>
    </source>
</evidence>
<gene>
    <name evidence="2" type="ORF">A3I33_00785</name>
</gene>
<sequence length="64" mass="6956">MFRNRILQRMGQVILVVALLLAFASLCVGAAVRNQDANDRVSCEASYQNTGQVTDKCAELLGGR</sequence>
<evidence type="ECO:0000256" key="1">
    <source>
        <dbReference type="SAM" id="SignalP"/>
    </source>
</evidence>
<protein>
    <submittedName>
        <fullName evidence="2">Uncharacterized protein</fullName>
    </submittedName>
</protein>
<accession>A0A1G1ZD37</accession>
<comment type="caution">
    <text evidence="2">The sequence shown here is derived from an EMBL/GenBank/DDBJ whole genome shotgun (WGS) entry which is preliminary data.</text>
</comment>